<dbReference type="OrthoDB" id="3727682at2"/>
<dbReference type="Pfam" id="PF13602">
    <property type="entry name" value="ADH_zinc_N_2"/>
    <property type="match status" value="1"/>
</dbReference>
<dbReference type="SUPFAM" id="SSF50129">
    <property type="entry name" value="GroES-like"/>
    <property type="match status" value="1"/>
</dbReference>
<dbReference type="InterPro" id="IPR002364">
    <property type="entry name" value="Quin_OxRdtase/zeta-crystal_CS"/>
</dbReference>
<comment type="caution">
    <text evidence="2">The sequence shown here is derived from an EMBL/GenBank/DDBJ whole genome shotgun (WGS) entry which is preliminary data.</text>
</comment>
<proteinExistence type="predicted"/>
<dbReference type="GO" id="GO:0008270">
    <property type="term" value="F:zinc ion binding"/>
    <property type="evidence" value="ECO:0007669"/>
    <property type="project" value="InterPro"/>
</dbReference>
<reference evidence="3" key="2">
    <citation type="submission" date="2016-04" db="EMBL/GenBank/DDBJ databases">
        <title>Planomonospora sphaerica JCM9374 whole genome shotgun sequence.</title>
        <authorList>
            <person name="Suzuki T."/>
            <person name="Dohra H."/>
            <person name="Kodani S."/>
        </authorList>
    </citation>
    <scope>NUCLEOTIDE SEQUENCE [LARGE SCALE GENOMIC DNA]</scope>
    <source>
        <strain evidence="3">JCM 9374</strain>
    </source>
</reference>
<dbReference type="SUPFAM" id="SSF51735">
    <property type="entry name" value="NAD(P)-binding Rossmann-fold domains"/>
    <property type="match status" value="1"/>
</dbReference>
<name>A0A161LPG4_9ACTN</name>
<evidence type="ECO:0000259" key="1">
    <source>
        <dbReference type="SMART" id="SM00829"/>
    </source>
</evidence>
<evidence type="ECO:0000313" key="2">
    <source>
        <dbReference type="EMBL" id="GAT68086.1"/>
    </source>
</evidence>
<evidence type="ECO:0000313" key="3">
    <source>
        <dbReference type="Proteomes" id="UP000077701"/>
    </source>
</evidence>
<dbReference type="SMART" id="SM00829">
    <property type="entry name" value="PKS_ER"/>
    <property type="match status" value="1"/>
</dbReference>
<dbReference type="AlphaFoldDB" id="A0A161LPG4"/>
<sequence length="328" mass="34970">MKAFVLRSYGSPDALQLTEIDKPVPAADEVLVRVRATSVQPYDWHLMRGEPYLARLMGGGPGLFGPKIRILGADIAGQVEAVGRDVTEFRPGDEVYGMPKQGGFAEYACVRAGELVPKPKNLSFEQAAAVPMAAGTALLGLRDDGRIQPGQDVLVNGASGGVGTFAVQLAKAFGARVTAVCGTRNVELVRSLGADEVVDYTAEDFTRRGRRYDLLLDCAGSHPASAYRRALTPKGAHVIVGGPGGRWLQPMGRIISALAASPFVSQRTALTDVVRCTENKRNLTTLAGLIEDGRLTPVIDRSYPFEEIPAAIVYQEQGHATGKVVVTV</sequence>
<dbReference type="CDD" id="cd08267">
    <property type="entry name" value="MDR1"/>
    <property type="match status" value="1"/>
</dbReference>
<dbReference type="InterPro" id="IPR013154">
    <property type="entry name" value="ADH-like_N"/>
</dbReference>
<dbReference type="PROSITE" id="PS01162">
    <property type="entry name" value="QOR_ZETA_CRYSTAL"/>
    <property type="match status" value="1"/>
</dbReference>
<reference evidence="2 3" key="1">
    <citation type="journal article" date="2016" name="Genome Announc.">
        <title>Draft Genome Sequence of Planomonospora sphaerica JCM9374, a Rare Actinomycete.</title>
        <authorList>
            <person name="Dohra H."/>
            <person name="Suzuki T."/>
            <person name="Inoue Y."/>
            <person name="Kodani S."/>
        </authorList>
    </citation>
    <scope>NUCLEOTIDE SEQUENCE [LARGE SCALE GENOMIC DNA]</scope>
    <source>
        <strain evidence="2 3">JCM 9374</strain>
    </source>
</reference>
<protein>
    <submittedName>
        <fullName evidence="2">NADPH:quinone reductase</fullName>
    </submittedName>
</protein>
<dbReference type="PANTHER" id="PTHR44013">
    <property type="entry name" value="ZINC-TYPE ALCOHOL DEHYDROGENASE-LIKE PROTEIN C16A3.02C"/>
    <property type="match status" value="1"/>
</dbReference>
<keyword evidence="3" id="KW-1185">Reference proteome</keyword>
<dbReference type="Pfam" id="PF08240">
    <property type="entry name" value="ADH_N"/>
    <property type="match status" value="1"/>
</dbReference>
<dbReference type="STRING" id="161355.PS9374_03747"/>
<dbReference type="Proteomes" id="UP000077701">
    <property type="component" value="Unassembled WGS sequence"/>
</dbReference>
<feature type="domain" description="Enoyl reductase (ER)" evidence="1">
    <location>
        <begin position="10"/>
        <end position="326"/>
    </location>
</feature>
<dbReference type="Gene3D" id="3.90.180.10">
    <property type="entry name" value="Medium-chain alcohol dehydrogenases, catalytic domain"/>
    <property type="match status" value="1"/>
</dbReference>
<dbReference type="InterPro" id="IPR036291">
    <property type="entry name" value="NAD(P)-bd_dom_sf"/>
</dbReference>
<organism evidence="2 3">
    <name type="scientific">Planomonospora sphaerica</name>
    <dbReference type="NCBI Taxonomy" id="161355"/>
    <lineage>
        <taxon>Bacteria</taxon>
        <taxon>Bacillati</taxon>
        <taxon>Actinomycetota</taxon>
        <taxon>Actinomycetes</taxon>
        <taxon>Streptosporangiales</taxon>
        <taxon>Streptosporangiaceae</taxon>
        <taxon>Planomonospora</taxon>
    </lineage>
</organism>
<dbReference type="InterPro" id="IPR052733">
    <property type="entry name" value="Chloroplast_QOR"/>
</dbReference>
<gene>
    <name evidence="2" type="ORF">PS9374_03747</name>
</gene>
<dbReference type="Gene3D" id="3.40.50.720">
    <property type="entry name" value="NAD(P)-binding Rossmann-like Domain"/>
    <property type="match status" value="1"/>
</dbReference>
<dbReference type="EMBL" id="BDCX01000008">
    <property type="protein sequence ID" value="GAT68086.1"/>
    <property type="molecule type" value="Genomic_DNA"/>
</dbReference>
<dbReference type="RefSeq" id="WP_068898248.1">
    <property type="nucleotide sequence ID" value="NZ_BDCX01000008.1"/>
</dbReference>
<dbReference type="InterPro" id="IPR011032">
    <property type="entry name" value="GroES-like_sf"/>
</dbReference>
<dbReference type="PANTHER" id="PTHR44013:SF1">
    <property type="entry name" value="ZINC-TYPE ALCOHOL DEHYDROGENASE-LIKE PROTEIN C16A3.02C"/>
    <property type="match status" value="1"/>
</dbReference>
<dbReference type="GO" id="GO:0016491">
    <property type="term" value="F:oxidoreductase activity"/>
    <property type="evidence" value="ECO:0007669"/>
    <property type="project" value="InterPro"/>
</dbReference>
<accession>A0A161LPG4</accession>
<dbReference type="InterPro" id="IPR020843">
    <property type="entry name" value="ER"/>
</dbReference>